<dbReference type="AlphaFoldDB" id="A0A7D5H1F7"/>
<dbReference type="FunFam" id="1.10.10.10:FF:000001">
    <property type="entry name" value="LysR family transcriptional regulator"/>
    <property type="match status" value="1"/>
</dbReference>
<gene>
    <name evidence="6" type="ORF">HWQ56_17025</name>
</gene>
<dbReference type="Gene3D" id="3.40.190.290">
    <property type="match status" value="1"/>
</dbReference>
<dbReference type="GO" id="GO:0003700">
    <property type="term" value="F:DNA-binding transcription factor activity"/>
    <property type="evidence" value="ECO:0007669"/>
    <property type="project" value="InterPro"/>
</dbReference>
<dbReference type="RefSeq" id="WP_158153300.1">
    <property type="nucleotide sequence ID" value="NZ_CP056030.1"/>
</dbReference>
<dbReference type="SUPFAM" id="SSF46785">
    <property type="entry name" value="Winged helix' DNA-binding domain"/>
    <property type="match status" value="1"/>
</dbReference>
<evidence type="ECO:0000313" key="7">
    <source>
        <dbReference type="Proteomes" id="UP000509568"/>
    </source>
</evidence>
<dbReference type="CDD" id="cd08474">
    <property type="entry name" value="PBP2_CrgA_like_5"/>
    <property type="match status" value="1"/>
</dbReference>
<dbReference type="PANTHER" id="PTHR30537">
    <property type="entry name" value="HTH-TYPE TRANSCRIPTIONAL REGULATOR"/>
    <property type="match status" value="1"/>
</dbReference>
<dbReference type="InterPro" id="IPR036390">
    <property type="entry name" value="WH_DNA-bd_sf"/>
</dbReference>
<dbReference type="Pfam" id="PF00126">
    <property type="entry name" value="HTH_1"/>
    <property type="match status" value="1"/>
</dbReference>
<keyword evidence="4" id="KW-0804">Transcription</keyword>
<dbReference type="InterPro" id="IPR000847">
    <property type="entry name" value="LysR_HTH_N"/>
</dbReference>
<proteinExistence type="inferred from homology"/>
<name>A0A7D5H1F7_9PSED</name>
<dbReference type="InterPro" id="IPR036388">
    <property type="entry name" value="WH-like_DNA-bd_sf"/>
</dbReference>
<evidence type="ECO:0000256" key="3">
    <source>
        <dbReference type="ARBA" id="ARBA00023125"/>
    </source>
</evidence>
<evidence type="ECO:0000259" key="5">
    <source>
        <dbReference type="PROSITE" id="PS50931"/>
    </source>
</evidence>
<dbReference type="EMBL" id="CP056030">
    <property type="protein sequence ID" value="QKZ05405.1"/>
    <property type="molecule type" value="Genomic_DNA"/>
</dbReference>
<keyword evidence="3" id="KW-0238">DNA-binding</keyword>
<dbReference type="GO" id="GO:0043565">
    <property type="term" value="F:sequence-specific DNA binding"/>
    <property type="evidence" value="ECO:0007669"/>
    <property type="project" value="TreeGrafter"/>
</dbReference>
<protein>
    <submittedName>
        <fullName evidence="6">LysR family transcriptional regulator</fullName>
    </submittedName>
</protein>
<evidence type="ECO:0000256" key="4">
    <source>
        <dbReference type="ARBA" id="ARBA00023163"/>
    </source>
</evidence>
<keyword evidence="7" id="KW-1185">Reference proteome</keyword>
<accession>A0A7D5H1F7</accession>
<feature type="domain" description="HTH lysR-type" evidence="5">
    <location>
        <begin position="1"/>
        <end position="61"/>
    </location>
</feature>
<sequence>MRGSEFAELKAFVAIAEHGSFTRAAAYLGMSASALSQTLKALEMRVGARLFNRTTRSVALTETGAQLLARLQPTFEALEAAVAEAGAKPGTVTGRLRINSTRDAALHCLAPLVAPFLQCHPGIKLEIEVDDRLVDIVAQGYDAGVRLGERLEQDMIAVKLGGELQMMVVAAPAYLQRCTMPLTPQDLRQHACLGYRRPTDGSPYRWEFERDGKVLEVKVDGPILVSDPAMLTRVVLDGAGLAYLFAHQVQAYVEQGLLVQVLPDWTPPFAGFYLYYPSRSMSAPLRAWVDFLRLRAP</sequence>
<dbReference type="KEGG" id="pez:HWQ56_17025"/>
<evidence type="ECO:0000313" key="6">
    <source>
        <dbReference type="EMBL" id="QKZ05405.1"/>
    </source>
</evidence>
<dbReference type="Pfam" id="PF03466">
    <property type="entry name" value="LysR_substrate"/>
    <property type="match status" value="1"/>
</dbReference>
<dbReference type="InterPro" id="IPR058163">
    <property type="entry name" value="LysR-type_TF_proteobact-type"/>
</dbReference>
<comment type="similarity">
    <text evidence="1">Belongs to the LysR transcriptional regulatory family.</text>
</comment>
<keyword evidence="2" id="KW-0805">Transcription regulation</keyword>
<dbReference type="InterPro" id="IPR005119">
    <property type="entry name" value="LysR_subst-bd"/>
</dbReference>
<dbReference type="PANTHER" id="PTHR30537:SF1">
    <property type="entry name" value="HTH-TYPE TRANSCRIPTIONAL REGULATOR PGRR"/>
    <property type="match status" value="1"/>
</dbReference>
<dbReference type="Proteomes" id="UP000509568">
    <property type="component" value="Chromosome"/>
</dbReference>
<evidence type="ECO:0000256" key="2">
    <source>
        <dbReference type="ARBA" id="ARBA00023015"/>
    </source>
</evidence>
<dbReference type="Gene3D" id="1.10.10.10">
    <property type="entry name" value="Winged helix-like DNA-binding domain superfamily/Winged helix DNA-binding domain"/>
    <property type="match status" value="1"/>
</dbReference>
<dbReference type="PROSITE" id="PS50931">
    <property type="entry name" value="HTH_LYSR"/>
    <property type="match status" value="1"/>
</dbReference>
<evidence type="ECO:0000256" key="1">
    <source>
        <dbReference type="ARBA" id="ARBA00009437"/>
    </source>
</evidence>
<dbReference type="SUPFAM" id="SSF53850">
    <property type="entry name" value="Periplasmic binding protein-like II"/>
    <property type="match status" value="1"/>
</dbReference>
<dbReference type="GO" id="GO:0006351">
    <property type="term" value="P:DNA-templated transcription"/>
    <property type="evidence" value="ECO:0007669"/>
    <property type="project" value="TreeGrafter"/>
</dbReference>
<organism evidence="6 7">
    <name type="scientific">Pseudomonas eucalypticola</name>
    <dbReference type="NCBI Taxonomy" id="2599595"/>
    <lineage>
        <taxon>Bacteria</taxon>
        <taxon>Pseudomonadati</taxon>
        <taxon>Pseudomonadota</taxon>
        <taxon>Gammaproteobacteria</taxon>
        <taxon>Pseudomonadales</taxon>
        <taxon>Pseudomonadaceae</taxon>
        <taxon>Pseudomonas</taxon>
    </lineage>
</organism>
<reference evidence="6 7" key="1">
    <citation type="submission" date="2020-06" db="EMBL/GenBank/DDBJ databases">
        <title>Pseudomonas eucalypticola sp. nov., an endophyte of Eucalyptus dunnii leaves with biocontrol ability of eucalyptus leaf blight.</title>
        <authorList>
            <person name="Liu Y."/>
            <person name="Song Z."/>
            <person name="Zeng H."/>
            <person name="Lu M."/>
            <person name="Wang X."/>
            <person name="Lian X."/>
            <person name="Zhang Q."/>
        </authorList>
    </citation>
    <scope>NUCLEOTIDE SEQUENCE [LARGE SCALE GENOMIC DNA]</scope>
    <source>
        <strain evidence="6 7">NP-1</strain>
    </source>
</reference>